<accession>A0A449B9L7</accession>
<protein>
    <recommendedName>
        <fullName evidence="7">Probable cytosol aminopeptidase</fullName>
    </recommendedName>
    <alternativeName>
        <fullName evidence="8">Leucine aminopeptidase</fullName>
    </alternativeName>
    <alternativeName>
        <fullName evidence="5">Leucyl aminopeptidase</fullName>
    </alternativeName>
</protein>
<sequence length="462" mass="51424">MKSKLEFLVERDEKIRLKAYYQYLKEPKLCTITSHKPGHITNFFESHSAVVFLDKKFQTYDDLINWIDTKLVTAGRAYQIDVASFASDTLPMSDVVKAFVSRLIFHEAQLFNKKKKAPEAKPDISLIFPTREWEHVFNRYKVIAEARNSARNLQIMPENFCNSEQLAAYIETDFQNIPDLKVTVLNKAEIEKLGMGLLLSVNRGSTFEPRVVVVEYTPKPESQDKVVLVGKGITFDTGGVNTKGYQMEGMKYDMSGSVIAAYAVKALALAGIKKNAAAVMMITDNRQDGDASLPENVYTAMSGHTVEVSDTDAEGRLVLADGLHYAVSKLNPSVVVDVATLTGTMVSIFGSVYTGVYATDDKVYELFAKAAHDGHEKIWRLPMHADFHKGNTESDVADLKNWSKTVRQDANQAAMFLKEFVGDVPFVHCDIAGTADIAGKPQGALVDTLFEFMALFAQRKLK</sequence>
<dbReference type="Gene3D" id="3.40.630.10">
    <property type="entry name" value="Zn peptidases"/>
    <property type="match status" value="1"/>
</dbReference>
<dbReference type="Pfam" id="PF00883">
    <property type="entry name" value="Peptidase_M17"/>
    <property type="match status" value="1"/>
</dbReference>
<evidence type="ECO:0000256" key="6">
    <source>
        <dbReference type="ARBA" id="ARBA00049972"/>
    </source>
</evidence>
<evidence type="ECO:0000256" key="8">
    <source>
        <dbReference type="ARBA" id="ARBA00050061"/>
    </source>
</evidence>
<feature type="domain" description="Cytosol aminopeptidase" evidence="9">
    <location>
        <begin position="149"/>
        <end position="444"/>
    </location>
</feature>
<evidence type="ECO:0000259" key="9">
    <source>
        <dbReference type="Pfam" id="PF00883"/>
    </source>
</evidence>
<comment type="similarity">
    <text evidence="1">Belongs to the peptidase M17 family.</text>
</comment>
<reference evidence="10 11" key="1">
    <citation type="submission" date="2019-01" db="EMBL/GenBank/DDBJ databases">
        <authorList>
            <consortium name="Pathogen Informatics"/>
        </authorList>
    </citation>
    <scope>NUCLEOTIDE SEQUENCE [LARGE SCALE GENOMIC DNA]</scope>
    <source>
        <strain evidence="10 11">NCTC10184</strain>
    </source>
</reference>
<evidence type="ECO:0000313" key="11">
    <source>
        <dbReference type="Proteomes" id="UP000290876"/>
    </source>
</evidence>
<dbReference type="InterPro" id="IPR011356">
    <property type="entry name" value="Leucine_aapep/pepB"/>
</dbReference>
<dbReference type="GO" id="GO:0070006">
    <property type="term" value="F:metalloaminopeptidase activity"/>
    <property type="evidence" value="ECO:0007669"/>
    <property type="project" value="InterPro"/>
</dbReference>
<name>A0A449B9L7_9BACT</name>
<dbReference type="GO" id="GO:0030145">
    <property type="term" value="F:manganese ion binding"/>
    <property type="evidence" value="ECO:0007669"/>
    <property type="project" value="InterPro"/>
</dbReference>
<keyword evidence="4 10" id="KW-0378">Hydrolase</keyword>
<evidence type="ECO:0000256" key="7">
    <source>
        <dbReference type="ARBA" id="ARBA00050021"/>
    </source>
</evidence>
<dbReference type="CDD" id="cd00433">
    <property type="entry name" value="Peptidase_M17"/>
    <property type="match status" value="1"/>
</dbReference>
<evidence type="ECO:0000256" key="4">
    <source>
        <dbReference type="ARBA" id="ARBA00022801"/>
    </source>
</evidence>
<proteinExistence type="inferred from homology"/>
<dbReference type="RefSeq" id="WP_129622731.1">
    <property type="nucleotide sequence ID" value="NZ_LR215043.1"/>
</dbReference>
<dbReference type="GO" id="GO:0006508">
    <property type="term" value="P:proteolysis"/>
    <property type="evidence" value="ECO:0007669"/>
    <property type="project" value="UniProtKB-KW"/>
</dbReference>
<dbReference type="OrthoDB" id="9809354at2"/>
<evidence type="ECO:0000313" key="10">
    <source>
        <dbReference type="EMBL" id="VEU77873.1"/>
    </source>
</evidence>
<organism evidence="10 11">
    <name type="scientific">Mycoplasmopsis columbinasalis</name>
    <dbReference type="NCBI Taxonomy" id="114880"/>
    <lineage>
        <taxon>Bacteria</taxon>
        <taxon>Bacillati</taxon>
        <taxon>Mycoplasmatota</taxon>
        <taxon>Mycoplasmoidales</taxon>
        <taxon>Metamycoplasmataceae</taxon>
        <taxon>Mycoplasmopsis</taxon>
    </lineage>
</organism>
<dbReference type="PRINTS" id="PR00481">
    <property type="entry name" value="LAMNOPPTDASE"/>
</dbReference>
<evidence type="ECO:0000256" key="5">
    <source>
        <dbReference type="ARBA" id="ARBA00033172"/>
    </source>
</evidence>
<evidence type="ECO:0000256" key="1">
    <source>
        <dbReference type="ARBA" id="ARBA00009528"/>
    </source>
</evidence>
<dbReference type="AlphaFoldDB" id="A0A449B9L7"/>
<dbReference type="KEGG" id="mcob:NCTC10184_00086"/>
<dbReference type="GO" id="GO:0005737">
    <property type="term" value="C:cytoplasm"/>
    <property type="evidence" value="ECO:0007669"/>
    <property type="project" value="InterPro"/>
</dbReference>
<dbReference type="Proteomes" id="UP000290876">
    <property type="component" value="Chromosome"/>
</dbReference>
<dbReference type="PANTHER" id="PTHR11963:SF23">
    <property type="entry name" value="CYTOSOL AMINOPEPTIDASE"/>
    <property type="match status" value="1"/>
</dbReference>
<keyword evidence="3" id="KW-0645">Protease</keyword>
<dbReference type="PANTHER" id="PTHR11963">
    <property type="entry name" value="LEUCINE AMINOPEPTIDASE-RELATED"/>
    <property type="match status" value="1"/>
</dbReference>
<dbReference type="InterPro" id="IPR000819">
    <property type="entry name" value="Peptidase_M17_C"/>
</dbReference>
<dbReference type="SUPFAM" id="SSF53187">
    <property type="entry name" value="Zn-dependent exopeptidases"/>
    <property type="match status" value="1"/>
</dbReference>
<evidence type="ECO:0000256" key="2">
    <source>
        <dbReference type="ARBA" id="ARBA00022438"/>
    </source>
</evidence>
<dbReference type="EMBL" id="LR215043">
    <property type="protein sequence ID" value="VEU77873.1"/>
    <property type="molecule type" value="Genomic_DNA"/>
</dbReference>
<evidence type="ECO:0000256" key="3">
    <source>
        <dbReference type="ARBA" id="ARBA00022670"/>
    </source>
</evidence>
<keyword evidence="2 10" id="KW-0031">Aminopeptidase</keyword>
<keyword evidence="11" id="KW-1185">Reference proteome</keyword>
<comment type="function">
    <text evidence="6">Presumably involved in the processing and regular turnover of intracellular proteins. Catalyzes the removal of unsubstituted N-terminal amino acids from various peptides.</text>
</comment>
<gene>
    <name evidence="10" type="primary">pepA_1</name>
    <name evidence="10" type="ORF">NCTC10184_00086</name>
</gene>